<keyword evidence="6" id="KW-0418">Kinase</keyword>
<dbReference type="CDD" id="cd00075">
    <property type="entry name" value="HATPase"/>
    <property type="match status" value="1"/>
</dbReference>
<evidence type="ECO:0000259" key="8">
    <source>
        <dbReference type="PROSITE" id="PS50109"/>
    </source>
</evidence>
<dbReference type="Proteomes" id="UP000003100">
    <property type="component" value="Unassembled WGS sequence"/>
</dbReference>
<dbReference type="SUPFAM" id="SSF47384">
    <property type="entry name" value="Homodimeric domain of signal transducing histidine kinase"/>
    <property type="match status" value="1"/>
</dbReference>
<protein>
    <recommendedName>
        <fullName evidence="3">histidine kinase</fullName>
        <ecNumber evidence="3">2.7.13.3</ecNumber>
    </recommendedName>
</protein>
<evidence type="ECO:0000256" key="3">
    <source>
        <dbReference type="ARBA" id="ARBA00012438"/>
    </source>
</evidence>
<dbReference type="RefSeq" id="WP_005946235.1">
    <property type="nucleotide sequence ID" value="NZ_CP136423.1"/>
</dbReference>
<keyword evidence="7" id="KW-0902">Two-component regulatory system</keyword>
<evidence type="ECO:0000313" key="9">
    <source>
        <dbReference type="EMBL" id="EEG50298.1"/>
    </source>
</evidence>
<comment type="catalytic activity">
    <reaction evidence="1">
        <text>ATP + protein L-histidine = ADP + protein N-phospho-L-histidine.</text>
        <dbReference type="EC" id="2.7.13.3"/>
    </reaction>
</comment>
<proteinExistence type="predicted"/>
<dbReference type="Pfam" id="PF00512">
    <property type="entry name" value="HisKA"/>
    <property type="match status" value="1"/>
</dbReference>
<dbReference type="EMBL" id="ACBZ01000028">
    <property type="protein sequence ID" value="EEG50298.1"/>
    <property type="molecule type" value="Genomic_DNA"/>
</dbReference>
<dbReference type="PANTHER" id="PTHR45453:SF1">
    <property type="entry name" value="PHOSPHATE REGULON SENSOR PROTEIN PHOR"/>
    <property type="match status" value="1"/>
</dbReference>
<dbReference type="SUPFAM" id="SSF55874">
    <property type="entry name" value="ATPase domain of HSP90 chaperone/DNA topoisomerase II/histidine kinase"/>
    <property type="match status" value="1"/>
</dbReference>
<reference evidence="9 10" key="1">
    <citation type="submission" date="2009-01" db="EMBL/GenBank/DDBJ databases">
        <authorList>
            <person name="Fulton L."/>
            <person name="Clifton S."/>
            <person name="Fulton B."/>
            <person name="Xu J."/>
            <person name="Minx P."/>
            <person name="Pepin K.H."/>
            <person name="Johnson M."/>
            <person name="Bhonagiri V."/>
            <person name="Nash W.E."/>
            <person name="Mardis E.R."/>
            <person name="Wilson R.K."/>
        </authorList>
    </citation>
    <scope>NUCLEOTIDE SEQUENCE [LARGE SCALE GENOMIC DNA]</scope>
    <source>
        <strain evidence="10">DSM 10507 / JCM 14656 / S5a33</strain>
    </source>
</reference>
<dbReference type="GO" id="GO:0000155">
    <property type="term" value="F:phosphorelay sensor kinase activity"/>
    <property type="evidence" value="ECO:0007669"/>
    <property type="project" value="InterPro"/>
</dbReference>
<feature type="domain" description="Histidine kinase" evidence="8">
    <location>
        <begin position="88"/>
        <end position="302"/>
    </location>
</feature>
<evidence type="ECO:0000256" key="5">
    <source>
        <dbReference type="ARBA" id="ARBA00022679"/>
    </source>
</evidence>
<organism evidence="9 10">
    <name type="scientific">Blautia hydrogenotrophica (strain DSM 10507 / JCM 14656 / S5a33)</name>
    <name type="common">Ruminococcus hydrogenotrophicus</name>
    <dbReference type="NCBI Taxonomy" id="476272"/>
    <lineage>
        <taxon>Bacteria</taxon>
        <taxon>Bacillati</taxon>
        <taxon>Bacillota</taxon>
        <taxon>Clostridia</taxon>
        <taxon>Lachnospirales</taxon>
        <taxon>Lachnospiraceae</taxon>
        <taxon>Blautia</taxon>
    </lineage>
</organism>
<evidence type="ECO:0000313" key="10">
    <source>
        <dbReference type="Proteomes" id="UP000003100"/>
    </source>
</evidence>
<dbReference type="PANTHER" id="PTHR45453">
    <property type="entry name" value="PHOSPHATE REGULON SENSOR PROTEIN PHOR"/>
    <property type="match status" value="1"/>
</dbReference>
<accession>C0CIW0</accession>
<reference evidence="9 10" key="2">
    <citation type="submission" date="2009-02" db="EMBL/GenBank/DDBJ databases">
        <title>Draft genome sequence of Blautia hydrogenotrophica DSM 10507 (Ruminococcus hydrogenotrophicus DSM 10507).</title>
        <authorList>
            <person name="Sudarsanam P."/>
            <person name="Ley R."/>
            <person name="Guruge J."/>
            <person name="Turnbaugh P.J."/>
            <person name="Mahowald M."/>
            <person name="Liep D."/>
            <person name="Gordon J."/>
        </authorList>
    </citation>
    <scope>NUCLEOTIDE SEQUENCE [LARGE SCALE GENOMIC DNA]</scope>
    <source>
        <strain evidence="10">DSM 10507 / JCM 14656 / S5a33</strain>
    </source>
</reference>
<keyword evidence="4" id="KW-0597">Phosphoprotein</keyword>
<dbReference type="SMART" id="SM00388">
    <property type="entry name" value="HisKA"/>
    <property type="match status" value="1"/>
</dbReference>
<dbReference type="eggNOG" id="COG2205">
    <property type="taxonomic scope" value="Bacteria"/>
</dbReference>
<evidence type="ECO:0000256" key="2">
    <source>
        <dbReference type="ARBA" id="ARBA00004370"/>
    </source>
</evidence>
<keyword evidence="10" id="KW-1185">Reference proteome</keyword>
<dbReference type="PROSITE" id="PS50109">
    <property type="entry name" value="HIS_KIN"/>
    <property type="match status" value="1"/>
</dbReference>
<dbReference type="InterPro" id="IPR036890">
    <property type="entry name" value="HATPase_C_sf"/>
</dbReference>
<dbReference type="CDD" id="cd00082">
    <property type="entry name" value="HisKA"/>
    <property type="match status" value="1"/>
</dbReference>
<dbReference type="GO" id="GO:0005886">
    <property type="term" value="C:plasma membrane"/>
    <property type="evidence" value="ECO:0007669"/>
    <property type="project" value="TreeGrafter"/>
</dbReference>
<dbReference type="InterPro" id="IPR005467">
    <property type="entry name" value="His_kinase_dom"/>
</dbReference>
<dbReference type="Pfam" id="PF02518">
    <property type="entry name" value="HATPase_c"/>
    <property type="match status" value="1"/>
</dbReference>
<comment type="subcellular location">
    <subcellularLocation>
        <location evidence="2">Membrane</location>
    </subcellularLocation>
</comment>
<dbReference type="GO" id="GO:0004721">
    <property type="term" value="F:phosphoprotein phosphatase activity"/>
    <property type="evidence" value="ECO:0007669"/>
    <property type="project" value="TreeGrafter"/>
</dbReference>
<gene>
    <name evidence="9" type="ORF">RUMHYD_00777</name>
</gene>
<dbReference type="PATRIC" id="fig|476272.21.peg.3779"/>
<dbReference type="AlphaFoldDB" id="C0CIW0"/>
<dbReference type="SMART" id="SM00387">
    <property type="entry name" value="HATPase_c"/>
    <property type="match status" value="1"/>
</dbReference>
<dbReference type="InterPro" id="IPR050351">
    <property type="entry name" value="BphY/WalK/GraS-like"/>
</dbReference>
<dbReference type="InterPro" id="IPR003594">
    <property type="entry name" value="HATPase_dom"/>
</dbReference>
<dbReference type="PRINTS" id="PR00344">
    <property type="entry name" value="BCTRLSENSOR"/>
</dbReference>
<dbReference type="EC" id="2.7.13.3" evidence="3"/>
<evidence type="ECO:0000256" key="4">
    <source>
        <dbReference type="ARBA" id="ARBA00022553"/>
    </source>
</evidence>
<evidence type="ECO:0000256" key="1">
    <source>
        <dbReference type="ARBA" id="ARBA00000085"/>
    </source>
</evidence>
<dbReference type="InterPro" id="IPR004358">
    <property type="entry name" value="Sig_transdc_His_kin-like_C"/>
</dbReference>
<dbReference type="InterPro" id="IPR003661">
    <property type="entry name" value="HisK_dim/P_dom"/>
</dbReference>
<dbReference type="Gene3D" id="3.30.565.10">
    <property type="entry name" value="Histidine kinase-like ATPase, C-terminal domain"/>
    <property type="match status" value="1"/>
</dbReference>
<evidence type="ECO:0000256" key="6">
    <source>
        <dbReference type="ARBA" id="ARBA00022777"/>
    </source>
</evidence>
<keyword evidence="5" id="KW-0808">Transferase</keyword>
<dbReference type="InterPro" id="IPR036097">
    <property type="entry name" value="HisK_dim/P_sf"/>
</dbReference>
<dbReference type="GeneID" id="86821960"/>
<sequence>MLEGVMTAIAVFCVAGAVVSLCRRRREYRHLERMLENFRSDRGIKENENDETWEGKLSSQLSRILETAEYKEQESVKEKEKMAALLSDLSHQLKTPLANVVMYTELLLQGDLTTEEERGFLVQTQSQAQKMQWLIGALVRSSRLESGMLTFSSESQGLKETLAMSVSGVYAQAAQKQMEVVLKEFSDCYVWHNRKWTVEALGNVLENAIKYSPKSSIVKIEVRPMELYTRVDVTDQGMGIAKEDYPKVFQRFWRSGQVREMEGNGLGLYLSQLILQKERGYITVESELGRGSRFSLFFLNGERKV</sequence>
<evidence type="ECO:0000256" key="7">
    <source>
        <dbReference type="ARBA" id="ARBA00023012"/>
    </source>
</evidence>
<dbReference type="GO" id="GO:0016036">
    <property type="term" value="P:cellular response to phosphate starvation"/>
    <property type="evidence" value="ECO:0007669"/>
    <property type="project" value="TreeGrafter"/>
</dbReference>
<dbReference type="HOGENOM" id="CLU_000445_89_3_9"/>
<name>C0CIW0_BLAHS</name>
<dbReference type="Gene3D" id="1.10.287.130">
    <property type="match status" value="1"/>
</dbReference>